<accession>A0A7S0C0M2</accession>
<organism evidence="2">
    <name type="scientific">Proboscia inermis</name>
    <dbReference type="NCBI Taxonomy" id="420281"/>
    <lineage>
        <taxon>Eukaryota</taxon>
        <taxon>Sar</taxon>
        <taxon>Stramenopiles</taxon>
        <taxon>Ochrophyta</taxon>
        <taxon>Bacillariophyta</taxon>
        <taxon>Coscinodiscophyceae</taxon>
        <taxon>Rhizosoleniophycidae</taxon>
        <taxon>Rhizosoleniales</taxon>
        <taxon>Rhizosoleniaceae</taxon>
        <taxon>Proboscia</taxon>
    </lineage>
</organism>
<feature type="region of interest" description="Disordered" evidence="1">
    <location>
        <begin position="52"/>
        <end position="109"/>
    </location>
</feature>
<feature type="compositionally biased region" description="Basic and acidic residues" evidence="1">
    <location>
        <begin position="73"/>
        <end position="82"/>
    </location>
</feature>
<reference evidence="2" key="1">
    <citation type="submission" date="2021-01" db="EMBL/GenBank/DDBJ databases">
        <authorList>
            <person name="Corre E."/>
            <person name="Pelletier E."/>
            <person name="Niang G."/>
            <person name="Scheremetjew M."/>
            <person name="Finn R."/>
            <person name="Kale V."/>
            <person name="Holt S."/>
            <person name="Cochrane G."/>
            <person name="Meng A."/>
            <person name="Brown T."/>
            <person name="Cohen L."/>
        </authorList>
    </citation>
    <scope>NUCLEOTIDE SEQUENCE</scope>
    <source>
        <strain evidence="2">CCAP1064/1</strain>
    </source>
</reference>
<feature type="compositionally biased region" description="Basic residues" evidence="1">
    <location>
        <begin position="156"/>
        <end position="166"/>
    </location>
</feature>
<name>A0A7S0C0M2_9STRA</name>
<feature type="compositionally biased region" description="Acidic residues" evidence="1">
    <location>
        <begin position="85"/>
        <end position="94"/>
    </location>
</feature>
<dbReference type="AlphaFoldDB" id="A0A7S0C0M2"/>
<sequence length="166" mass="18873">MENDESTVVTNATGKAAYRHAEGPIIKCPRPQDYDERRDLDMCAKSVSSMSLSDNGERWYENPPRMSRLQRKCLVDKERYSTSDDGQDDTDGETAYDKEEEKAYKKEQEVLRNRRLKSLRNMMGFSTSRFSSSTKDYATDADKTAQIANLSGKGSKNSKTRKASKT</sequence>
<protein>
    <submittedName>
        <fullName evidence="2">Uncharacterized protein</fullName>
    </submittedName>
</protein>
<gene>
    <name evidence="2" type="ORF">PINE0816_LOCUS5111</name>
</gene>
<feature type="compositionally biased region" description="Basic and acidic residues" evidence="1">
    <location>
        <begin position="95"/>
        <end position="109"/>
    </location>
</feature>
<evidence type="ECO:0000256" key="1">
    <source>
        <dbReference type="SAM" id="MobiDB-lite"/>
    </source>
</evidence>
<proteinExistence type="predicted"/>
<feature type="compositionally biased region" description="Polar residues" evidence="1">
    <location>
        <begin position="146"/>
        <end position="155"/>
    </location>
</feature>
<dbReference type="EMBL" id="HBEL01010765">
    <property type="protein sequence ID" value="CAD8408989.1"/>
    <property type="molecule type" value="Transcribed_RNA"/>
</dbReference>
<evidence type="ECO:0000313" key="2">
    <source>
        <dbReference type="EMBL" id="CAD8408989.1"/>
    </source>
</evidence>
<feature type="region of interest" description="Disordered" evidence="1">
    <location>
        <begin position="146"/>
        <end position="166"/>
    </location>
</feature>